<sequence>MRPVPWHPKPIPTVWLDHKTGVGVDDSGASVQPRIGGRRKYPNLADLLDTALARGAQRLMLTGPVPDPVPGQDKHWLVVPTPQWTPLVHWLGTPPTGRFEHEVTHSRLEVRLAAEWFGTATVTPAQARAAWAATADALRASDRKAELFLSPAATGTNLWALSLPRTIDPEPLPEDVAELLHRTAGQHRIEHLTTGPAACTCGGCRPLVDLAETPRGAFAYTDGRFMYASLCRELGTGPVTRLTGPQAAELIERDPFCRARFRVRFTVPDYWDHVGLLGVQHENVRDGWHYPNVPGAGGECWADAVEVRLALDHGWTVEVLEGLSFAKGRVLDTWADRLVRARRRAAEMPGLDLPVRRATQAALRAILIQGIGAFASRGRETTRVVWSARDVPAQYAHDVRRYGEAFVYREPARGLSGNNAAYQRIELAAQVWARGRARVLSCPSALSVKLSFGAWTTVGALEVDPTTLLGINGDAIFTTSVEPWSLPTQYGGGDDGREGRLRLQGFLPDVKLPASAAERNKLREQAVAAGIDGALPHSPNASEETTTGA</sequence>
<name>A0ABV3PEF9_9ACTN</name>
<evidence type="ECO:0000313" key="2">
    <source>
        <dbReference type="EMBL" id="MEW9267857.1"/>
    </source>
</evidence>
<reference evidence="2 3" key="1">
    <citation type="submission" date="2024-07" db="EMBL/GenBank/DDBJ databases">
        <authorList>
            <person name="Thanompreechachai J."/>
            <person name="Duangmal K."/>
        </authorList>
    </citation>
    <scope>NUCLEOTIDE SEQUENCE [LARGE SCALE GENOMIC DNA]</scope>
    <source>
        <strain evidence="2 3">KCTC 19886</strain>
    </source>
</reference>
<dbReference type="Proteomes" id="UP001555826">
    <property type="component" value="Unassembled WGS sequence"/>
</dbReference>
<dbReference type="RefSeq" id="WP_367641379.1">
    <property type="nucleotide sequence ID" value="NZ_JBFNQN010000028.1"/>
</dbReference>
<protein>
    <submittedName>
        <fullName evidence="2">Uncharacterized protein</fullName>
    </submittedName>
</protein>
<accession>A0ABV3PEF9</accession>
<comment type="caution">
    <text evidence="2">The sequence shown here is derived from an EMBL/GenBank/DDBJ whole genome shotgun (WGS) entry which is preliminary data.</text>
</comment>
<feature type="compositionally biased region" description="Polar residues" evidence="1">
    <location>
        <begin position="539"/>
        <end position="549"/>
    </location>
</feature>
<evidence type="ECO:0000256" key="1">
    <source>
        <dbReference type="SAM" id="MobiDB-lite"/>
    </source>
</evidence>
<evidence type="ECO:0000313" key="3">
    <source>
        <dbReference type="Proteomes" id="UP001555826"/>
    </source>
</evidence>
<organism evidence="2 3">
    <name type="scientific">Kineococcus endophyticus</name>
    <dbReference type="NCBI Taxonomy" id="1181883"/>
    <lineage>
        <taxon>Bacteria</taxon>
        <taxon>Bacillati</taxon>
        <taxon>Actinomycetota</taxon>
        <taxon>Actinomycetes</taxon>
        <taxon>Kineosporiales</taxon>
        <taxon>Kineosporiaceae</taxon>
        <taxon>Kineococcus</taxon>
    </lineage>
</organism>
<dbReference type="EMBL" id="JBFNQN010000028">
    <property type="protein sequence ID" value="MEW9267857.1"/>
    <property type="molecule type" value="Genomic_DNA"/>
</dbReference>
<gene>
    <name evidence="2" type="ORF">AB1207_24215</name>
</gene>
<feature type="region of interest" description="Disordered" evidence="1">
    <location>
        <begin position="530"/>
        <end position="549"/>
    </location>
</feature>
<proteinExistence type="predicted"/>
<keyword evidence="3" id="KW-1185">Reference proteome</keyword>